<gene>
    <name evidence="20" type="ORF">YP76_04005</name>
</gene>
<feature type="chain" id="PRO_5005650685" description="Cytochrome c oxidase subunit 2" evidence="17">
    <location>
        <begin position="21"/>
        <end position="335"/>
    </location>
</feature>
<evidence type="ECO:0000256" key="11">
    <source>
        <dbReference type="ARBA" id="ARBA00023136"/>
    </source>
</evidence>
<keyword evidence="17" id="KW-0732">Signal</keyword>
<dbReference type="STRING" id="56193.YP76_04005"/>
<keyword evidence="6 15" id="KW-0479">Metal-binding</keyword>
<dbReference type="InterPro" id="IPR034210">
    <property type="entry name" value="CcO_II_C"/>
</dbReference>
<dbReference type="PROSITE" id="PS50857">
    <property type="entry name" value="COX2_CUA"/>
    <property type="match status" value="1"/>
</dbReference>
<keyword evidence="11 16" id="KW-0472">Membrane</keyword>
<comment type="similarity">
    <text evidence="2 14">Belongs to the cytochrome c oxidase subunit 2 family.</text>
</comment>
<accession>A0A0M3AVI4</accession>
<evidence type="ECO:0000256" key="9">
    <source>
        <dbReference type="ARBA" id="ARBA00022989"/>
    </source>
</evidence>
<dbReference type="Pfam" id="PF02790">
    <property type="entry name" value="COX2_TM"/>
    <property type="match status" value="1"/>
</dbReference>
<dbReference type="PROSITE" id="PS50999">
    <property type="entry name" value="COX2_TM"/>
    <property type="match status" value="1"/>
</dbReference>
<dbReference type="InterPro" id="IPR008972">
    <property type="entry name" value="Cupredoxin"/>
</dbReference>
<keyword evidence="5 14" id="KW-0812">Transmembrane</keyword>
<comment type="catalytic activity">
    <reaction evidence="13 15">
        <text>4 Fe(II)-[cytochrome c] + O2 + 8 H(+)(in) = 4 Fe(III)-[cytochrome c] + 2 H2O + 4 H(+)(out)</text>
        <dbReference type="Rhea" id="RHEA:11436"/>
        <dbReference type="Rhea" id="RHEA-COMP:10350"/>
        <dbReference type="Rhea" id="RHEA-COMP:14399"/>
        <dbReference type="ChEBI" id="CHEBI:15377"/>
        <dbReference type="ChEBI" id="CHEBI:15378"/>
        <dbReference type="ChEBI" id="CHEBI:15379"/>
        <dbReference type="ChEBI" id="CHEBI:29033"/>
        <dbReference type="ChEBI" id="CHEBI:29034"/>
        <dbReference type="EC" id="7.1.1.9"/>
    </reaction>
</comment>
<evidence type="ECO:0000256" key="5">
    <source>
        <dbReference type="ARBA" id="ARBA00022692"/>
    </source>
</evidence>
<dbReference type="PATRIC" id="fig|56193.3.peg.819"/>
<dbReference type="RefSeq" id="WP_046762269.1">
    <property type="nucleotide sequence ID" value="NZ_LBIC01000001.1"/>
</dbReference>
<dbReference type="GO" id="GO:0016491">
    <property type="term" value="F:oxidoreductase activity"/>
    <property type="evidence" value="ECO:0007669"/>
    <property type="project" value="InterPro"/>
</dbReference>
<evidence type="ECO:0000256" key="4">
    <source>
        <dbReference type="ARBA" id="ARBA00022660"/>
    </source>
</evidence>
<dbReference type="GO" id="GO:0004129">
    <property type="term" value="F:cytochrome-c oxidase activity"/>
    <property type="evidence" value="ECO:0007669"/>
    <property type="project" value="UniProtKB-EC"/>
</dbReference>
<dbReference type="PANTHER" id="PTHR22888">
    <property type="entry name" value="CYTOCHROME C OXIDASE, SUBUNIT II"/>
    <property type="match status" value="1"/>
</dbReference>
<dbReference type="EMBL" id="LBIC01000001">
    <property type="protein sequence ID" value="KKW93835.1"/>
    <property type="molecule type" value="Genomic_DNA"/>
</dbReference>
<evidence type="ECO:0000259" key="18">
    <source>
        <dbReference type="PROSITE" id="PS50857"/>
    </source>
</evidence>
<dbReference type="InterPro" id="IPR011759">
    <property type="entry name" value="Cyt_c_oxidase_su2_TM_dom"/>
</dbReference>
<evidence type="ECO:0000256" key="2">
    <source>
        <dbReference type="ARBA" id="ARBA00007866"/>
    </source>
</evidence>
<sequence>MEKVKSLVLAGLLAFAPALAMNGPALAQQNAAVAAPAAGNETTAAADSASNAAAPAAEAAPAEKVAAPPRMKPTLGIGMPMPGEITLQKQFSPTGHTARWLHDVMLLPIITIISIFVLVLMLYVMVRFRRSANPTPSKTSHNTVIEVIWTVVPVVILLVIAVPSIGLLADQYKPAPKDALTVKVTGYQWYWGYEYPDNGVPEFVSNMLPKEKAEANGEPYLLAPDNRLVLPVGRPIKLIITGADVIHSFAVPSLWVKMDAVPGRLNEKSFTIEKPGVYYGQCSELCGARHGFMPIAIEALEPAQFDQWVLSQGGKLKGAGTATTAQPAAPAPAKI</sequence>
<dbReference type="Proteomes" id="UP000033874">
    <property type="component" value="Unassembled WGS sequence"/>
</dbReference>
<evidence type="ECO:0000256" key="8">
    <source>
        <dbReference type="ARBA" id="ARBA00022982"/>
    </source>
</evidence>
<keyword evidence="21" id="KW-1185">Reference proteome</keyword>
<dbReference type="InterPro" id="IPR045187">
    <property type="entry name" value="CcO_II"/>
</dbReference>
<dbReference type="GO" id="GO:0005886">
    <property type="term" value="C:plasma membrane"/>
    <property type="evidence" value="ECO:0007669"/>
    <property type="project" value="UniProtKB-SubCell"/>
</dbReference>
<dbReference type="NCBIfam" id="TIGR02866">
    <property type="entry name" value="CoxB"/>
    <property type="match status" value="1"/>
</dbReference>
<feature type="transmembrane region" description="Helical" evidence="16">
    <location>
        <begin position="147"/>
        <end position="169"/>
    </location>
</feature>
<reference evidence="20 21" key="1">
    <citation type="submission" date="2015-04" db="EMBL/GenBank/DDBJ databases">
        <title>Genome sequence of aromatic hydrocarbons-degrading Sphingobium chungbukense DJ77.</title>
        <authorList>
            <person name="Kim Y.-C."/>
            <person name="Chae J.-C."/>
        </authorList>
    </citation>
    <scope>NUCLEOTIDE SEQUENCE [LARGE SCALE GENOMIC DNA]</scope>
    <source>
        <strain evidence="20 21">DJ77</strain>
    </source>
</reference>
<evidence type="ECO:0000313" key="21">
    <source>
        <dbReference type="Proteomes" id="UP000033874"/>
    </source>
</evidence>
<evidence type="ECO:0000256" key="12">
    <source>
        <dbReference type="ARBA" id="ARBA00024688"/>
    </source>
</evidence>
<name>A0A0M3AVI4_9SPHN</name>
<dbReference type="CDD" id="cd13912">
    <property type="entry name" value="CcO_II_C"/>
    <property type="match status" value="1"/>
</dbReference>
<keyword evidence="7" id="KW-1278">Translocase</keyword>
<keyword evidence="3 14" id="KW-0813">Transport</keyword>
<evidence type="ECO:0000256" key="13">
    <source>
        <dbReference type="ARBA" id="ARBA00047816"/>
    </source>
</evidence>
<evidence type="ECO:0000313" key="20">
    <source>
        <dbReference type="EMBL" id="KKW93835.1"/>
    </source>
</evidence>
<feature type="domain" description="Cytochrome oxidase subunit II transmembrane region profile" evidence="19">
    <location>
        <begin position="79"/>
        <end position="175"/>
    </location>
</feature>
<dbReference type="SUPFAM" id="SSF81464">
    <property type="entry name" value="Cytochrome c oxidase subunit II-like, transmembrane region"/>
    <property type="match status" value="1"/>
</dbReference>
<protein>
    <recommendedName>
        <fullName evidence="15">Cytochrome c oxidase subunit 2</fullName>
        <ecNumber evidence="15">7.1.1.9</ecNumber>
    </recommendedName>
</protein>
<dbReference type="EC" id="7.1.1.9" evidence="15"/>
<evidence type="ECO:0000259" key="19">
    <source>
        <dbReference type="PROSITE" id="PS50999"/>
    </source>
</evidence>
<evidence type="ECO:0000256" key="15">
    <source>
        <dbReference type="RuleBase" id="RU004024"/>
    </source>
</evidence>
<dbReference type="InterPro" id="IPR002429">
    <property type="entry name" value="CcO_II-like_C"/>
</dbReference>
<dbReference type="SUPFAM" id="SSF49503">
    <property type="entry name" value="Cupredoxins"/>
    <property type="match status" value="1"/>
</dbReference>
<dbReference type="PROSITE" id="PS00078">
    <property type="entry name" value="COX2"/>
    <property type="match status" value="1"/>
</dbReference>
<keyword evidence="10 15" id="KW-0186">Copper</keyword>
<dbReference type="GO" id="GO:0005507">
    <property type="term" value="F:copper ion binding"/>
    <property type="evidence" value="ECO:0007669"/>
    <property type="project" value="InterPro"/>
</dbReference>
<dbReference type="Pfam" id="PF00116">
    <property type="entry name" value="COX2"/>
    <property type="match status" value="1"/>
</dbReference>
<evidence type="ECO:0000256" key="14">
    <source>
        <dbReference type="RuleBase" id="RU000456"/>
    </source>
</evidence>
<dbReference type="PRINTS" id="PR01166">
    <property type="entry name" value="CYCOXIDASEII"/>
</dbReference>
<dbReference type="InterPro" id="IPR036257">
    <property type="entry name" value="Cyt_c_oxidase_su2_TM_sf"/>
</dbReference>
<dbReference type="Gene3D" id="1.10.287.90">
    <property type="match status" value="1"/>
</dbReference>
<feature type="signal peptide" evidence="17">
    <location>
        <begin position="1"/>
        <end position="20"/>
    </location>
</feature>
<proteinExistence type="inferred from homology"/>
<keyword evidence="4 14" id="KW-0679">Respiratory chain</keyword>
<dbReference type="InterPro" id="IPR014222">
    <property type="entry name" value="Cyt_c_oxidase_su2"/>
</dbReference>
<comment type="caution">
    <text evidence="20">The sequence shown here is derived from an EMBL/GenBank/DDBJ whole genome shotgun (WGS) entry which is preliminary data.</text>
</comment>
<evidence type="ECO:0000256" key="3">
    <source>
        <dbReference type="ARBA" id="ARBA00022448"/>
    </source>
</evidence>
<keyword evidence="9 16" id="KW-1133">Transmembrane helix</keyword>
<feature type="domain" description="Cytochrome oxidase subunit II copper A binding" evidence="18">
    <location>
        <begin position="177"/>
        <end position="311"/>
    </location>
</feature>
<comment type="subcellular location">
    <subcellularLocation>
        <location evidence="14">Cell membrane</location>
        <topology evidence="14">Multi-pass membrane protein</topology>
    </subcellularLocation>
    <subcellularLocation>
        <location evidence="1">Membrane</location>
        <topology evidence="1">Multi-pass membrane protein</topology>
    </subcellularLocation>
</comment>
<feature type="transmembrane region" description="Helical" evidence="16">
    <location>
        <begin position="105"/>
        <end position="126"/>
    </location>
</feature>
<evidence type="ECO:0000256" key="10">
    <source>
        <dbReference type="ARBA" id="ARBA00023008"/>
    </source>
</evidence>
<dbReference type="InterPro" id="IPR001505">
    <property type="entry name" value="Copper_CuA"/>
</dbReference>
<evidence type="ECO:0000256" key="16">
    <source>
        <dbReference type="SAM" id="Phobius"/>
    </source>
</evidence>
<evidence type="ECO:0000256" key="7">
    <source>
        <dbReference type="ARBA" id="ARBA00022967"/>
    </source>
</evidence>
<keyword evidence="8 14" id="KW-0249">Electron transport</keyword>
<comment type="cofactor">
    <cofactor evidence="15">
        <name>Cu cation</name>
        <dbReference type="ChEBI" id="CHEBI:23378"/>
    </cofactor>
    <text evidence="15">Binds a copper A center.</text>
</comment>
<dbReference type="GO" id="GO:0042773">
    <property type="term" value="P:ATP synthesis coupled electron transport"/>
    <property type="evidence" value="ECO:0007669"/>
    <property type="project" value="TreeGrafter"/>
</dbReference>
<organism evidence="20 21">
    <name type="scientific">Sphingobium chungbukense</name>
    <dbReference type="NCBI Taxonomy" id="56193"/>
    <lineage>
        <taxon>Bacteria</taxon>
        <taxon>Pseudomonadati</taxon>
        <taxon>Pseudomonadota</taxon>
        <taxon>Alphaproteobacteria</taxon>
        <taxon>Sphingomonadales</taxon>
        <taxon>Sphingomonadaceae</taxon>
        <taxon>Sphingobium</taxon>
    </lineage>
</organism>
<comment type="function">
    <text evidence="12 15">Subunits I and II form the functional core of the enzyme complex. Electrons originating in cytochrome c are transferred via heme a and Cu(A) to the binuclear center formed by heme a3 and Cu(B).</text>
</comment>
<dbReference type="PANTHER" id="PTHR22888:SF9">
    <property type="entry name" value="CYTOCHROME C OXIDASE SUBUNIT 2"/>
    <property type="match status" value="1"/>
</dbReference>
<dbReference type="Gene3D" id="2.60.40.420">
    <property type="entry name" value="Cupredoxins - blue copper proteins"/>
    <property type="match status" value="1"/>
</dbReference>
<evidence type="ECO:0000256" key="6">
    <source>
        <dbReference type="ARBA" id="ARBA00022723"/>
    </source>
</evidence>
<dbReference type="AlphaFoldDB" id="A0A0M3AVI4"/>
<evidence type="ECO:0000256" key="1">
    <source>
        <dbReference type="ARBA" id="ARBA00004141"/>
    </source>
</evidence>
<evidence type="ECO:0000256" key="17">
    <source>
        <dbReference type="SAM" id="SignalP"/>
    </source>
</evidence>